<dbReference type="Gene3D" id="3.10.430.100">
    <property type="entry name" value="Ribosomal protein L9, C-terminal domain"/>
    <property type="match status" value="1"/>
</dbReference>
<dbReference type="GO" id="GO:1990904">
    <property type="term" value="C:ribonucleoprotein complex"/>
    <property type="evidence" value="ECO:0007669"/>
    <property type="project" value="UniProtKB-KW"/>
</dbReference>
<dbReference type="GO" id="GO:0005840">
    <property type="term" value="C:ribosome"/>
    <property type="evidence" value="ECO:0007669"/>
    <property type="project" value="UniProtKB-KW"/>
</dbReference>
<evidence type="ECO:0000256" key="3">
    <source>
        <dbReference type="ARBA" id="ARBA00022884"/>
    </source>
</evidence>
<comment type="function">
    <text evidence="7">Binds to the 23S rRNA.</text>
</comment>
<evidence type="ECO:0000256" key="7">
    <source>
        <dbReference type="HAMAP-Rule" id="MF_00503"/>
    </source>
</evidence>
<dbReference type="Pfam" id="PF01281">
    <property type="entry name" value="Ribosomal_L9_N"/>
    <property type="match status" value="1"/>
</dbReference>
<dbReference type="NCBIfam" id="TIGR00158">
    <property type="entry name" value="L9"/>
    <property type="match status" value="1"/>
</dbReference>
<dbReference type="GO" id="GO:0019843">
    <property type="term" value="F:rRNA binding"/>
    <property type="evidence" value="ECO:0007669"/>
    <property type="project" value="UniProtKB-UniRule"/>
</dbReference>
<feature type="coiled-coil region" evidence="8">
    <location>
        <begin position="41"/>
        <end position="75"/>
    </location>
</feature>
<dbReference type="Gene3D" id="3.40.5.10">
    <property type="entry name" value="Ribosomal protein L9, N-terminal domain"/>
    <property type="match status" value="1"/>
</dbReference>
<evidence type="ECO:0000256" key="4">
    <source>
        <dbReference type="ARBA" id="ARBA00022980"/>
    </source>
</evidence>
<evidence type="ECO:0000256" key="1">
    <source>
        <dbReference type="ARBA" id="ARBA00010605"/>
    </source>
</evidence>
<evidence type="ECO:0000259" key="10">
    <source>
        <dbReference type="Pfam" id="PF03948"/>
    </source>
</evidence>
<evidence type="ECO:0000256" key="2">
    <source>
        <dbReference type="ARBA" id="ARBA00022730"/>
    </source>
</evidence>
<sequence length="147" mass="16251">MRVILIQNVNNLGTIGVEKEVKDGFARNFLFPKKLAVKIGDSQAKQVIEKAKHEKEKAEKKVEDLKNLAEKISKQTIIIKAKTSSSGKLFGAVTAEDVAKELKLDKTKVNMTSIKDLGEHEVEADLGHGIKTKVKIFIKAGNVKDKK</sequence>
<proteinExistence type="inferred from homology"/>
<dbReference type="PANTHER" id="PTHR21368">
    <property type="entry name" value="50S RIBOSOMAL PROTEIN L9"/>
    <property type="match status" value="1"/>
</dbReference>
<keyword evidence="2 7" id="KW-0699">rRNA-binding</keyword>
<feature type="domain" description="Ribosomal protein L9" evidence="9">
    <location>
        <begin position="1"/>
        <end position="45"/>
    </location>
</feature>
<dbReference type="SUPFAM" id="SSF55653">
    <property type="entry name" value="Ribosomal protein L9 C-domain"/>
    <property type="match status" value="1"/>
</dbReference>
<dbReference type="GO" id="GO:0006412">
    <property type="term" value="P:translation"/>
    <property type="evidence" value="ECO:0007669"/>
    <property type="project" value="UniProtKB-UniRule"/>
</dbReference>
<evidence type="ECO:0000313" key="11">
    <source>
        <dbReference type="EMBL" id="OGD67614.1"/>
    </source>
</evidence>
<name>A0A1F5EK74_9BACT</name>
<dbReference type="InterPro" id="IPR020594">
    <property type="entry name" value="Ribosomal_bL9_bac/chp"/>
</dbReference>
<dbReference type="InterPro" id="IPR020069">
    <property type="entry name" value="Ribosomal_bL9_C"/>
</dbReference>
<dbReference type="SUPFAM" id="SSF55658">
    <property type="entry name" value="L9 N-domain-like"/>
    <property type="match status" value="1"/>
</dbReference>
<evidence type="ECO:0000313" key="12">
    <source>
        <dbReference type="Proteomes" id="UP000176451"/>
    </source>
</evidence>
<dbReference type="InterPro" id="IPR020070">
    <property type="entry name" value="Ribosomal_bL9_N"/>
</dbReference>
<dbReference type="EMBL" id="MEZV01000012">
    <property type="protein sequence ID" value="OGD67614.1"/>
    <property type="molecule type" value="Genomic_DNA"/>
</dbReference>
<comment type="similarity">
    <text evidence="1 7">Belongs to the bacterial ribosomal protein bL9 family.</text>
</comment>
<keyword evidence="4 7" id="KW-0689">Ribosomal protein</keyword>
<dbReference type="InterPro" id="IPR000244">
    <property type="entry name" value="Ribosomal_bL9"/>
</dbReference>
<organism evidence="11 12">
    <name type="scientific">Candidatus Berkelbacteria bacterium RIFCSPHIGHO2_12_FULL_36_9</name>
    <dbReference type="NCBI Taxonomy" id="1797469"/>
    <lineage>
        <taxon>Bacteria</taxon>
        <taxon>Candidatus Berkelbacteria</taxon>
    </lineage>
</organism>
<dbReference type="Pfam" id="PF03948">
    <property type="entry name" value="Ribosomal_L9_C"/>
    <property type="match status" value="1"/>
</dbReference>
<dbReference type="Proteomes" id="UP000176451">
    <property type="component" value="Unassembled WGS sequence"/>
</dbReference>
<dbReference type="STRING" id="1797469.A3F08_02095"/>
<feature type="domain" description="Large ribosomal subunit protein bL9 C-terminal" evidence="10">
    <location>
        <begin position="64"/>
        <end position="139"/>
    </location>
</feature>
<evidence type="ECO:0000256" key="5">
    <source>
        <dbReference type="ARBA" id="ARBA00023274"/>
    </source>
</evidence>
<accession>A0A1F5EK74</accession>
<evidence type="ECO:0000259" key="9">
    <source>
        <dbReference type="Pfam" id="PF01281"/>
    </source>
</evidence>
<dbReference type="InterPro" id="IPR036791">
    <property type="entry name" value="Ribosomal_bL9_C_sf"/>
</dbReference>
<reference evidence="11 12" key="1">
    <citation type="journal article" date="2016" name="Nat. Commun.">
        <title>Thousands of microbial genomes shed light on interconnected biogeochemical processes in an aquifer system.</title>
        <authorList>
            <person name="Anantharaman K."/>
            <person name="Brown C.T."/>
            <person name="Hug L.A."/>
            <person name="Sharon I."/>
            <person name="Castelle C.J."/>
            <person name="Probst A.J."/>
            <person name="Thomas B.C."/>
            <person name="Singh A."/>
            <person name="Wilkins M.J."/>
            <person name="Karaoz U."/>
            <person name="Brodie E.L."/>
            <person name="Williams K.H."/>
            <person name="Hubbard S.S."/>
            <person name="Banfield J.F."/>
        </authorList>
    </citation>
    <scope>NUCLEOTIDE SEQUENCE [LARGE SCALE GENOMIC DNA]</scope>
</reference>
<evidence type="ECO:0000256" key="8">
    <source>
        <dbReference type="SAM" id="Coils"/>
    </source>
</evidence>
<keyword evidence="3 7" id="KW-0694">RNA-binding</keyword>
<evidence type="ECO:0000256" key="6">
    <source>
        <dbReference type="ARBA" id="ARBA00035292"/>
    </source>
</evidence>
<dbReference type="InterPro" id="IPR036935">
    <property type="entry name" value="Ribosomal_bL9_N_sf"/>
</dbReference>
<keyword evidence="5 7" id="KW-0687">Ribonucleoprotein</keyword>
<gene>
    <name evidence="7" type="primary">rplI</name>
    <name evidence="11" type="ORF">A3F08_02095</name>
</gene>
<dbReference type="InterPro" id="IPR009027">
    <property type="entry name" value="Ribosomal_bL9/RNase_H1_N"/>
</dbReference>
<protein>
    <recommendedName>
        <fullName evidence="6 7">Large ribosomal subunit protein bL9</fullName>
    </recommendedName>
</protein>
<comment type="caution">
    <text evidence="11">The sequence shown here is derived from an EMBL/GenBank/DDBJ whole genome shotgun (WGS) entry which is preliminary data.</text>
</comment>
<dbReference type="HAMAP" id="MF_00503">
    <property type="entry name" value="Ribosomal_bL9"/>
    <property type="match status" value="1"/>
</dbReference>
<dbReference type="GO" id="GO:0003735">
    <property type="term" value="F:structural constituent of ribosome"/>
    <property type="evidence" value="ECO:0007669"/>
    <property type="project" value="InterPro"/>
</dbReference>
<keyword evidence="8" id="KW-0175">Coiled coil</keyword>
<dbReference type="AlphaFoldDB" id="A0A1F5EK74"/>